<dbReference type="STRING" id="930169.B5T_00674"/>
<dbReference type="InterPro" id="IPR025110">
    <property type="entry name" value="AMP-bd_C"/>
</dbReference>
<dbReference type="PANTHER" id="PTHR43767:SF1">
    <property type="entry name" value="NONRIBOSOMAL PEPTIDE SYNTHASE PES1 (EUROFUNG)-RELATED"/>
    <property type="match status" value="1"/>
</dbReference>
<reference evidence="5 6" key="1">
    <citation type="journal article" date="2012" name="J. Bacteriol.">
        <title>Complete genome sequence of Alcanivorax dieselolei type strain B5.</title>
        <authorList>
            <person name="Lai Q."/>
            <person name="Li W."/>
            <person name="Shao Z."/>
        </authorList>
    </citation>
    <scope>NUCLEOTIDE SEQUENCE [LARGE SCALE GENOMIC DNA]</scope>
    <source>
        <strain evidence="6">DSM 16502 / CGMCC 1.3690 / B-5</strain>
    </source>
</reference>
<dbReference type="eggNOG" id="COG0318">
    <property type="taxonomic scope" value="Bacteria"/>
</dbReference>
<dbReference type="SUPFAM" id="SSF56801">
    <property type="entry name" value="Acetyl-CoA synthetase-like"/>
    <property type="match status" value="1"/>
</dbReference>
<dbReference type="Gene3D" id="3.30.300.30">
    <property type="match status" value="1"/>
</dbReference>
<gene>
    <name evidence="5" type="ordered locus">B5T_00674</name>
</gene>
<dbReference type="InterPro" id="IPR020845">
    <property type="entry name" value="AMP-binding_CS"/>
</dbReference>
<evidence type="ECO:0000259" key="3">
    <source>
        <dbReference type="Pfam" id="PF00501"/>
    </source>
</evidence>
<dbReference type="Pfam" id="PF13193">
    <property type="entry name" value="AMP-binding_C"/>
    <property type="match status" value="1"/>
</dbReference>
<comment type="similarity">
    <text evidence="1">Belongs to the ATP-dependent AMP-binding enzyme family.</text>
</comment>
<evidence type="ECO:0000313" key="6">
    <source>
        <dbReference type="Proteomes" id="UP000006286"/>
    </source>
</evidence>
<keyword evidence="6" id="KW-1185">Reference proteome</keyword>
<dbReference type="InterPro" id="IPR000873">
    <property type="entry name" value="AMP-dep_synth/lig_dom"/>
</dbReference>
<evidence type="ECO:0000313" key="5">
    <source>
        <dbReference type="EMBL" id="AFT68959.1"/>
    </source>
</evidence>
<dbReference type="Pfam" id="PF00501">
    <property type="entry name" value="AMP-binding"/>
    <property type="match status" value="1"/>
</dbReference>
<dbReference type="HOGENOM" id="CLU_000022_59_7_6"/>
<dbReference type="Gene3D" id="3.40.50.12780">
    <property type="entry name" value="N-terminal domain of ligase-like"/>
    <property type="match status" value="1"/>
</dbReference>
<keyword evidence="2 5" id="KW-0436">Ligase</keyword>
<evidence type="ECO:0000259" key="4">
    <source>
        <dbReference type="Pfam" id="PF13193"/>
    </source>
</evidence>
<name>K0C667_ALCDB</name>
<dbReference type="InterPro" id="IPR042099">
    <property type="entry name" value="ANL_N_sf"/>
</dbReference>
<dbReference type="GO" id="GO:0016878">
    <property type="term" value="F:acid-thiol ligase activity"/>
    <property type="evidence" value="ECO:0007669"/>
    <property type="project" value="UniProtKB-ARBA"/>
</dbReference>
<dbReference type="PANTHER" id="PTHR43767">
    <property type="entry name" value="LONG-CHAIN-FATTY-ACID--COA LIGASE"/>
    <property type="match status" value="1"/>
</dbReference>
<dbReference type="Proteomes" id="UP000006286">
    <property type="component" value="Chromosome"/>
</dbReference>
<dbReference type="FunFam" id="3.30.300.30:FF:000008">
    <property type="entry name" value="2,3-dihydroxybenzoate-AMP ligase"/>
    <property type="match status" value="1"/>
</dbReference>
<dbReference type="RefSeq" id="WP_014993040.1">
    <property type="nucleotide sequence ID" value="NC_018691.1"/>
</dbReference>
<feature type="domain" description="AMP-dependent synthetase/ligase" evidence="3">
    <location>
        <begin position="8"/>
        <end position="366"/>
    </location>
</feature>
<dbReference type="EMBL" id="CP003466">
    <property type="protein sequence ID" value="AFT68959.1"/>
    <property type="molecule type" value="Genomic_DNA"/>
</dbReference>
<evidence type="ECO:0000256" key="2">
    <source>
        <dbReference type="ARBA" id="ARBA00022598"/>
    </source>
</evidence>
<sequence length="510" mass="55843">MNIANWLHDQARCHPQRPALFHGAEQVADYRTFADRAAAVGGLLRERHGVVPGDRVALFMKNGVDYLPLMYGIWWSGAVAVPVNAKLHAAEAAWIAGNAESKLVITDDGHTFQDRPLESGVELAAGDLVASGTPTARTQPPHPRRSDDLAWLFYTSGTTGRSKGVMLSHGNLVAMALCYPVDVEPVTGDDALLYAAPMSHGAGLYNFIFVRAGARHILPVSRGFDAAEVLDLARRLDRVSLFAAPTMVKRMVAEARRQGEHGEGLKSVVYGGAPMYTADIRDALSVLGPRFIQIYGQGESPMTITALDRRHIADHDAPDWERHLASVGRAQSCVDVQVVDAQMCPLPPGEPGEVVVRGLTVMAGYWRNEDASRDTLVDGWLRTGDIGFLDEQGFLTLTDRSKDVIISGGTNIYPREVEEVLAQHPAISEVSVIGEQDPEWGEIVVAFVVADDVQAEDLNQWFSQRMASFKKPKKYYFCDDLPKNSYGKILKTELRKRVESRVESGATASL</sequence>
<dbReference type="InterPro" id="IPR050237">
    <property type="entry name" value="ATP-dep_AMP-bd_enzyme"/>
</dbReference>
<proteinExistence type="inferred from homology"/>
<dbReference type="PROSITE" id="PS00455">
    <property type="entry name" value="AMP_BINDING"/>
    <property type="match status" value="1"/>
</dbReference>
<dbReference type="AlphaFoldDB" id="K0C667"/>
<accession>K0C667</accession>
<dbReference type="InterPro" id="IPR045851">
    <property type="entry name" value="AMP-bd_C_sf"/>
</dbReference>
<dbReference type="KEGG" id="adi:B5T_00674"/>
<dbReference type="PATRIC" id="fig|930169.3.peg.657"/>
<protein>
    <submittedName>
        <fullName evidence="5">AMP-dependent synthetase and ligase protein</fullName>
    </submittedName>
</protein>
<organism evidence="5 6">
    <name type="scientific">Alcanivorax dieselolei (strain DSM 16502 / CGMCC 1.3690 / MCCC 1A00001 / B-5)</name>
    <name type="common">Alloalcanivorax dieselolei</name>
    <dbReference type="NCBI Taxonomy" id="930169"/>
    <lineage>
        <taxon>Bacteria</taxon>
        <taxon>Pseudomonadati</taxon>
        <taxon>Pseudomonadota</taxon>
        <taxon>Gammaproteobacteria</taxon>
        <taxon>Oceanospirillales</taxon>
        <taxon>Alcanivoracaceae</taxon>
        <taxon>Alloalcanivorax</taxon>
    </lineage>
</organism>
<dbReference type="OrthoDB" id="9803968at2"/>
<evidence type="ECO:0000256" key="1">
    <source>
        <dbReference type="ARBA" id="ARBA00006432"/>
    </source>
</evidence>
<feature type="domain" description="AMP-binding enzyme C-terminal" evidence="4">
    <location>
        <begin position="416"/>
        <end position="488"/>
    </location>
</feature>